<dbReference type="KEGG" id="crw:CROST_036550"/>
<dbReference type="Pfam" id="PF00550">
    <property type="entry name" value="PP-binding"/>
    <property type="match status" value="1"/>
</dbReference>
<gene>
    <name evidence="1" type="ORF">CROST_036550</name>
</gene>
<sequence length="83" mass="9752">MDIKQKLRNFFGKFMDMTEVNDDDNIFEKGLVNSLFAMQLVSFVEKEFEVTINNDELDLENFKNINSIENLLNSKLKNVEVDK</sequence>
<reference evidence="1 2" key="1">
    <citation type="submission" date="2022-04" db="EMBL/GenBank/DDBJ databases">
        <title>Genome sequence of C. roseum typestrain.</title>
        <authorList>
            <person name="Poehlein A."/>
            <person name="Schoch T."/>
            <person name="Duerre P."/>
            <person name="Daniel R."/>
        </authorList>
    </citation>
    <scope>NUCLEOTIDE SEQUENCE [LARGE SCALE GENOMIC DNA]</scope>
    <source>
        <strain evidence="1 2">DSM 7320</strain>
    </source>
</reference>
<protein>
    <submittedName>
        <fullName evidence="1">Uncharacterized protein</fullName>
    </submittedName>
</protein>
<accession>A0A1S8KYG2</accession>
<dbReference type="InterPro" id="IPR009081">
    <property type="entry name" value="PP-bd_ACP"/>
</dbReference>
<keyword evidence="2" id="KW-1185">Reference proteome</keyword>
<name>A0A1S8KYG2_9CLOT</name>
<organism evidence="1 2">
    <name type="scientific">Clostridium felsineum</name>
    <dbReference type="NCBI Taxonomy" id="36839"/>
    <lineage>
        <taxon>Bacteria</taxon>
        <taxon>Bacillati</taxon>
        <taxon>Bacillota</taxon>
        <taxon>Clostridia</taxon>
        <taxon>Eubacteriales</taxon>
        <taxon>Clostridiaceae</taxon>
        <taxon>Clostridium</taxon>
    </lineage>
</organism>
<proteinExistence type="predicted"/>
<dbReference type="RefSeq" id="WP_077833165.1">
    <property type="nucleotide sequence ID" value="NZ_CP096983.1"/>
</dbReference>
<dbReference type="AlphaFoldDB" id="A0A1S8KYG2"/>
<evidence type="ECO:0000313" key="1">
    <source>
        <dbReference type="EMBL" id="URZ12910.1"/>
    </source>
</evidence>
<dbReference type="SUPFAM" id="SSF47336">
    <property type="entry name" value="ACP-like"/>
    <property type="match status" value="1"/>
</dbReference>
<dbReference type="STRING" id="84029.CROST_38150"/>
<dbReference type="EMBL" id="CP096983">
    <property type="protein sequence ID" value="URZ12910.1"/>
    <property type="molecule type" value="Genomic_DNA"/>
</dbReference>
<dbReference type="Gene3D" id="1.10.1200.10">
    <property type="entry name" value="ACP-like"/>
    <property type="match status" value="1"/>
</dbReference>
<dbReference type="InterPro" id="IPR036736">
    <property type="entry name" value="ACP-like_sf"/>
</dbReference>
<dbReference type="Proteomes" id="UP000190951">
    <property type="component" value="Chromosome"/>
</dbReference>
<evidence type="ECO:0000313" key="2">
    <source>
        <dbReference type="Proteomes" id="UP000190951"/>
    </source>
</evidence>
<dbReference type="PROSITE" id="PS50075">
    <property type="entry name" value="CARRIER"/>
    <property type="match status" value="1"/>
</dbReference>